<proteinExistence type="predicted"/>
<organism evidence="2 3">
    <name type="scientific">Marasmius crinis-equi</name>
    <dbReference type="NCBI Taxonomy" id="585013"/>
    <lineage>
        <taxon>Eukaryota</taxon>
        <taxon>Fungi</taxon>
        <taxon>Dikarya</taxon>
        <taxon>Basidiomycota</taxon>
        <taxon>Agaricomycotina</taxon>
        <taxon>Agaricomycetes</taxon>
        <taxon>Agaricomycetidae</taxon>
        <taxon>Agaricales</taxon>
        <taxon>Marasmiineae</taxon>
        <taxon>Marasmiaceae</taxon>
        <taxon>Marasmius</taxon>
    </lineage>
</organism>
<feature type="region of interest" description="Disordered" evidence="1">
    <location>
        <begin position="34"/>
        <end position="70"/>
    </location>
</feature>
<gene>
    <name evidence="2" type="ORF">V5O48_019268</name>
</gene>
<protein>
    <submittedName>
        <fullName evidence="2">Uncharacterized protein</fullName>
    </submittedName>
</protein>
<dbReference type="EMBL" id="JBAHYK010004443">
    <property type="protein sequence ID" value="KAL0562810.1"/>
    <property type="molecule type" value="Genomic_DNA"/>
</dbReference>
<feature type="non-terminal residue" evidence="2">
    <location>
        <position position="70"/>
    </location>
</feature>
<evidence type="ECO:0000313" key="3">
    <source>
        <dbReference type="Proteomes" id="UP001465976"/>
    </source>
</evidence>
<dbReference type="Proteomes" id="UP001465976">
    <property type="component" value="Unassembled WGS sequence"/>
</dbReference>
<comment type="caution">
    <text evidence="2">The sequence shown here is derived from an EMBL/GenBank/DDBJ whole genome shotgun (WGS) entry which is preliminary data.</text>
</comment>
<sequence length="70" mass="7530">MQTEGALRNSGLPVLVKKEGDGEWLNAVYKQTETAAATKRSSSSRSGQGTPILSPTPYDVDYLSDKPAYP</sequence>
<evidence type="ECO:0000313" key="2">
    <source>
        <dbReference type="EMBL" id="KAL0562810.1"/>
    </source>
</evidence>
<name>A0ABR3EIY4_9AGAR</name>
<reference evidence="2 3" key="1">
    <citation type="submission" date="2024-02" db="EMBL/GenBank/DDBJ databases">
        <title>A draft genome for the cacao thread blight pathogen Marasmius crinis-equi.</title>
        <authorList>
            <person name="Cohen S.P."/>
            <person name="Baruah I.K."/>
            <person name="Amoako-Attah I."/>
            <person name="Bukari Y."/>
            <person name="Meinhardt L.W."/>
            <person name="Bailey B.A."/>
        </authorList>
    </citation>
    <scope>NUCLEOTIDE SEQUENCE [LARGE SCALE GENOMIC DNA]</scope>
    <source>
        <strain evidence="2 3">GH-76</strain>
    </source>
</reference>
<keyword evidence="3" id="KW-1185">Reference proteome</keyword>
<evidence type="ECO:0000256" key="1">
    <source>
        <dbReference type="SAM" id="MobiDB-lite"/>
    </source>
</evidence>
<accession>A0ABR3EIY4</accession>